<dbReference type="Pfam" id="PF13374">
    <property type="entry name" value="TPR_10"/>
    <property type="match status" value="1"/>
</dbReference>
<dbReference type="InterPro" id="IPR049052">
    <property type="entry name" value="nSTAND1"/>
</dbReference>
<dbReference type="PROSITE" id="PS50005">
    <property type="entry name" value="TPR"/>
    <property type="match status" value="1"/>
</dbReference>
<reference evidence="5 6" key="2">
    <citation type="submission" date="2024-09" db="EMBL/GenBank/DDBJ databases">
        <title>Draft genome sequence of Candidatus Magnetaquicoccaceae bacterium FCR-1.</title>
        <authorList>
            <person name="Shimoshige H."/>
            <person name="Shimamura S."/>
            <person name="Taoka A."/>
            <person name="Kobayashi H."/>
            <person name="Maekawa T."/>
        </authorList>
    </citation>
    <scope>NUCLEOTIDE SEQUENCE [LARGE SCALE GENOMIC DNA]</scope>
    <source>
        <strain evidence="5 6">FCR-1</strain>
    </source>
</reference>
<dbReference type="InterPro" id="IPR027417">
    <property type="entry name" value="P-loop_NTPase"/>
</dbReference>
<dbReference type="PANTHER" id="PTHR45641:SF1">
    <property type="entry name" value="AAA+ ATPASE DOMAIN-CONTAINING PROTEIN"/>
    <property type="match status" value="1"/>
</dbReference>
<dbReference type="SMART" id="SM00028">
    <property type="entry name" value="TPR"/>
    <property type="match status" value="10"/>
</dbReference>
<keyword evidence="6" id="KW-1185">Reference proteome</keyword>
<dbReference type="SUPFAM" id="SSF52540">
    <property type="entry name" value="P-loop containing nucleoside triphosphate hydrolases"/>
    <property type="match status" value="1"/>
</dbReference>
<sequence>MGTRRRPKADGTATARRGILTTTQGFAMQATPLRIFISSPSDVPDERRRAALVIERLKKEFKRFFDIRPILWEEEVQQAAGHIQDRLDKPSLTDIVVVILWSRLGSPLPDRYRDADGRIPTGTEWEFENAKQANRATGKPDLLLYLKTTPAMMPVNTQDQEARARRIQWEALQNFLDRHFKPCDGQVREGDYHTFDPTDTFEKQLEADLRRLIKKRIAKGDVGANASEPGITWNHGSPFRGLQPFDTQHAPVFFGREQAERKVIDQLVHRAEKAIPFLLILGASGSGKSSLIRAGVLPHLAIPGVVSGVGWWRMARFRPSDGEGNPWVGLARALLMDGAPELGGEKIDDKTLGGLWQANPASGVKDIQVAMQVISKTARDDSSGKTGRLVLVVDQLEEIFTSVSLTAEENDRFVGFLEALAKTGQVWVIAAMRSDFFHRLDDLPRLRDLASGLGQYHLAPPSLPEIEQMITRPANAAGLGFDVDQETGLRLDELILQEAELEPGSLPLLEFALDELYRQDVALAKGDVLTSTSYRTLGGLVGAIAQRAEEICQELDGPTLAAVLRALVTTQSEDDRITSRAANQREVANTPEKARILEKFVHGRLVVTRGDALQATFHLAHETLLTRWPRLKRLIEEERAFLKLRDRLEADRSVWQKGGEHPELLLPAGKRLAEAEELLRQRRDELAEGVPAFIEHSSRHEKEQRDRRLRRARWVAIGLGGLALAASGFGWRAYQQEQRAEQSLKLEAQARTKEKQARSQAEELVNFVIFDLRDRLIPLGRLDLMKETAHKALAYYERLGEPSQLEPMQQRQLSAALNNIGNVFTDLGNLTEAQNLHRKAQEIDKRLARLDPNNTQWQRDLWVSHNKIGEILQTQGEQAAALTEFRAGMAITKRLAKLDPNNTQWQRDLQVSHNKIGDMLKTQGEQAAALTEFRAGMAIAKRLAALEPDNTEGQRDVWVSHNKIGEILQTQGEQAAAITEFRAGMAIAKRLAKLEPNNTQWQRDLSISHNKLGDILKTQGEQAAALTEFRAGMAIAKRLAKLDPNNTEWQRDLRVSHNKIGDMLKTQGEQAAALTEFRAGMAIAKRLAELDPNNTQWQRDLSISHDKIGGIFQTQGEQAAALTEFRAGMAIAKRLAELDPNNTEWQRDLSISHNKIGDMLKTQGEQAAALTEFRAGMAIAKRLAKLDPNNTQWQRDVWVSHNKIGDMLKTQGEQAAALTEFRASMAIAKRLAELDPNNTQWQRDLQVSHNKIGDMLKTQGEQAAALTEFRAGMAIAKRLAALEPDNTEGQRDVWVSHNKIGEILQTQGEQAAAITEFRAGMAIAKRLAELDPDNTEWQRDLSISHNKLGDILQTQGERDAALTEFRADMAIAKHLAELDPDNTEWQRDLSISHNKLGEILQTQGEQAAALTEFRAGMAIAKRLAELDPDNTQWQRGLAISHERMGMILRKQSGQEQEAMGHFRTEIALIERMFDAFPKQRPFQFNLSIPYQQLVEFLLENNDTTEAAKVVENWLAREPESPKARQFKAKTAEQKK</sequence>
<dbReference type="Pfam" id="PF20703">
    <property type="entry name" value="nSTAND1"/>
    <property type="match status" value="1"/>
</dbReference>
<keyword evidence="2 3" id="KW-0802">TPR repeat</keyword>
<dbReference type="InterPro" id="IPR019734">
    <property type="entry name" value="TPR_rpt"/>
</dbReference>
<dbReference type="InterPro" id="IPR011990">
    <property type="entry name" value="TPR-like_helical_dom_sf"/>
</dbReference>
<dbReference type="PANTHER" id="PTHR45641">
    <property type="entry name" value="TETRATRICOPEPTIDE REPEAT PROTEIN (AFU_ORTHOLOGUE AFUA_6G03870)"/>
    <property type="match status" value="1"/>
</dbReference>
<evidence type="ECO:0000313" key="5">
    <source>
        <dbReference type="EMBL" id="GAB0058155.1"/>
    </source>
</evidence>
<proteinExistence type="predicted"/>
<dbReference type="SUPFAM" id="SSF48452">
    <property type="entry name" value="TPR-like"/>
    <property type="match status" value="5"/>
</dbReference>
<feature type="domain" description="Novel STAND NTPase 1" evidence="4">
    <location>
        <begin position="238"/>
        <end position="662"/>
    </location>
</feature>
<evidence type="ECO:0000256" key="3">
    <source>
        <dbReference type="PROSITE-ProRule" id="PRU00339"/>
    </source>
</evidence>
<evidence type="ECO:0000256" key="2">
    <source>
        <dbReference type="ARBA" id="ARBA00022803"/>
    </source>
</evidence>
<dbReference type="EMBL" id="BAAFGK010000004">
    <property type="protein sequence ID" value="GAB0058155.1"/>
    <property type="molecule type" value="Genomic_DNA"/>
</dbReference>
<protein>
    <recommendedName>
        <fullName evidence="4">Novel STAND NTPase 1 domain-containing protein</fullName>
    </recommendedName>
</protein>
<evidence type="ECO:0000256" key="1">
    <source>
        <dbReference type="ARBA" id="ARBA00022737"/>
    </source>
</evidence>
<comment type="caution">
    <text evidence="5">The sequence shown here is derived from an EMBL/GenBank/DDBJ whole genome shotgun (WGS) entry which is preliminary data.</text>
</comment>
<feature type="repeat" description="TPR" evidence="3">
    <location>
        <begin position="814"/>
        <end position="847"/>
    </location>
</feature>
<evidence type="ECO:0000313" key="6">
    <source>
        <dbReference type="Proteomes" id="UP001628193"/>
    </source>
</evidence>
<name>A0ABQ0CB81_9PROT</name>
<organism evidence="5 6">
    <name type="scientific">Candidatus Magnetaquiglobus chichijimensis</name>
    <dbReference type="NCBI Taxonomy" id="3141448"/>
    <lineage>
        <taxon>Bacteria</taxon>
        <taxon>Pseudomonadati</taxon>
        <taxon>Pseudomonadota</taxon>
        <taxon>Magnetococcia</taxon>
        <taxon>Magnetococcales</taxon>
        <taxon>Candidatus Magnetaquicoccaceae</taxon>
        <taxon>Candidatus Magnetaquiglobus</taxon>
    </lineage>
</organism>
<dbReference type="Proteomes" id="UP001628193">
    <property type="component" value="Unassembled WGS sequence"/>
</dbReference>
<reference evidence="5 6" key="1">
    <citation type="submission" date="2024-05" db="EMBL/GenBank/DDBJ databases">
        <authorList>
            <consortium name="Candidatus Magnetaquicoccaceae bacterium FCR-1 genome sequencing consortium"/>
            <person name="Shimoshige H."/>
            <person name="Shimamura S."/>
            <person name="Taoka A."/>
            <person name="Kobayashi H."/>
            <person name="Maekawa T."/>
        </authorList>
    </citation>
    <scope>NUCLEOTIDE SEQUENCE [LARGE SCALE GENOMIC DNA]</scope>
    <source>
        <strain evidence="5 6">FCR-1</strain>
    </source>
</reference>
<evidence type="ECO:0000259" key="4">
    <source>
        <dbReference type="Pfam" id="PF20703"/>
    </source>
</evidence>
<keyword evidence="1" id="KW-0677">Repeat</keyword>
<dbReference type="Gene3D" id="1.25.40.10">
    <property type="entry name" value="Tetratricopeptide repeat domain"/>
    <property type="match status" value="5"/>
</dbReference>
<gene>
    <name evidence="5" type="ORF">SIID45300_02499</name>
</gene>
<accession>A0ABQ0CB81</accession>